<dbReference type="AlphaFoldDB" id="D3FCF1"/>
<evidence type="ECO:0000313" key="4">
    <source>
        <dbReference type="Proteomes" id="UP000008229"/>
    </source>
</evidence>
<evidence type="ECO:0000259" key="2">
    <source>
        <dbReference type="PROSITE" id="PS50263"/>
    </source>
</evidence>
<evidence type="ECO:0000313" key="3">
    <source>
        <dbReference type="EMBL" id="ADB49424.1"/>
    </source>
</evidence>
<dbReference type="InterPro" id="IPR050345">
    <property type="entry name" value="Aliph_Amidase/BUP"/>
</dbReference>
<dbReference type="SUPFAM" id="SSF56317">
    <property type="entry name" value="Carbon-nitrogen hydrolase"/>
    <property type="match status" value="1"/>
</dbReference>
<reference evidence="3 4" key="1">
    <citation type="journal article" date="2010" name="Stand. Genomic Sci.">
        <title>Complete genome sequence of Conexibacter woesei type strain (ID131577).</title>
        <authorList>
            <person name="Pukall R."/>
            <person name="Lapidus A."/>
            <person name="Glavina Del Rio T."/>
            <person name="Copeland A."/>
            <person name="Tice H."/>
            <person name="Cheng J.-F."/>
            <person name="Lucas S."/>
            <person name="Chen F."/>
            <person name="Nolan M."/>
            <person name="Bruce D."/>
            <person name="Goodwin L."/>
            <person name="Pitluck S."/>
            <person name="Mavromatis K."/>
            <person name="Ivanova N."/>
            <person name="Ovchinnikova G."/>
            <person name="Pati A."/>
            <person name="Chen A."/>
            <person name="Palaniappan K."/>
            <person name="Land M."/>
            <person name="Hauser L."/>
            <person name="Chang Y.-J."/>
            <person name="Jeffries C.D."/>
            <person name="Chain P."/>
            <person name="Meincke L."/>
            <person name="Sims D."/>
            <person name="Brettin T."/>
            <person name="Detter J.C."/>
            <person name="Rohde M."/>
            <person name="Goeker M."/>
            <person name="Bristow J."/>
            <person name="Eisen J.A."/>
            <person name="Markowitz V."/>
            <person name="Kyrpides N.C."/>
            <person name="Klenk H.-P."/>
            <person name="Hugenholtz P."/>
        </authorList>
    </citation>
    <scope>NUCLEOTIDE SEQUENCE [LARGE SCALE GENOMIC DNA]</scope>
    <source>
        <strain evidence="4">DSM 14684 / CIP 108061 / JCM 11494 / NBRC 100937 / ID131577</strain>
    </source>
</reference>
<dbReference type="EMBL" id="CP001854">
    <property type="protein sequence ID" value="ADB49424.1"/>
    <property type="molecule type" value="Genomic_DNA"/>
</dbReference>
<proteinExistence type="predicted"/>
<dbReference type="Proteomes" id="UP000008229">
    <property type="component" value="Chromosome"/>
</dbReference>
<dbReference type="GO" id="GO:0016811">
    <property type="term" value="F:hydrolase activity, acting on carbon-nitrogen (but not peptide) bonds, in linear amides"/>
    <property type="evidence" value="ECO:0007669"/>
    <property type="project" value="TreeGrafter"/>
</dbReference>
<keyword evidence="4" id="KW-1185">Reference proteome</keyword>
<evidence type="ECO:0000256" key="1">
    <source>
        <dbReference type="ARBA" id="ARBA00022801"/>
    </source>
</evidence>
<dbReference type="eggNOG" id="COG0388">
    <property type="taxonomic scope" value="Bacteria"/>
</dbReference>
<name>D3FCF1_CONWI</name>
<dbReference type="GO" id="GO:0016746">
    <property type="term" value="F:acyltransferase activity"/>
    <property type="evidence" value="ECO:0007669"/>
    <property type="project" value="UniProtKB-KW"/>
</dbReference>
<feature type="domain" description="CN hydrolase" evidence="2">
    <location>
        <begin position="1"/>
        <end position="233"/>
    </location>
</feature>
<dbReference type="PANTHER" id="PTHR43674:SF16">
    <property type="entry name" value="CARBON-NITROGEN FAMILY, PUTATIVE (AFU_ORTHOLOGUE AFUA_5G02350)-RELATED"/>
    <property type="match status" value="1"/>
</dbReference>
<dbReference type="OrthoDB" id="4008466at2"/>
<keyword evidence="3" id="KW-0012">Acyltransferase</keyword>
<accession>D3FCF1</accession>
<dbReference type="PROSITE" id="PS50263">
    <property type="entry name" value="CN_HYDROLASE"/>
    <property type="match status" value="1"/>
</dbReference>
<dbReference type="RefSeq" id="WP_012932477.1">
    <property type="nucleotide sequence ID" value="NC_013739.1"/>
</dbReference>
<gene>
    <name evidence="3" type="ordered locus">Cwoe_0991</name>
</gene>
<sequence length="266" mass="27495">MRALLAQLEPAAGDVDANAATVAAALAEHPDAELAVFPELFLTGYDPSRAAQLALTPADAPLPTVCAVAKRHGTALLLGFAERTKHGVANAVACIDSDGRWAGTYRKTHMFGATERAAFVPGDALCVVELAGVSVAPLICFDMEFPEPARAVSRAGAALIVTIAANMEPYGPDHALAARARALDNRRPHLYVNRVGEEAGLQFVGGSAAVASDGSLVAELGSTRGLTVVDLPLGGPATDDVDYLEHLRDDLVVTAIPSTSVQGGPR</sequence>
<keyword evidence="3" id="KW-0808">Transferase</keyword>
<protein>
    <submittedName>
        <fullName evidence="3">Nitrilase/cyanide hydratase and apolipoprotein N-acyltransferase</fullName>
    </submittedName>
</protein>
<dbReference type="STRING" id="469383.Cwoe_0991"/>
<reference evidence="4" key="2">
    <citation type="submission" date="2010-01" db="EMBL/GenBank/DDBJ databases">
        <title>The complete genome of Conexibacter woesei DSM 14684.</title>
        <authorList>
            <consortium name="US DOE Joint Genome Institute (JGI-PGF)"/>
            <person name="Lucas S."/>
            <person name="Copeland A."/>
            <person name="Lapidus A."/>
            <person name="Glavina del Rio T."/>
            <person name="Dalin E."/>
            <person name="Tice H."/>
            <person name="Bruce D."/>
            <person name="Goodwin L."/>
            <person name="Pitluck S."/>
            <person name="Kyrpides N."/>
            <person name="Mavromatis K."/>
            <person name="Ivanova N."/>
            <person name="Mikhailova N."/>
            <person name="Chertkov O."/>
            <person name="Brettin T."/>
            <person name="Detter J.C."/>
            <person name="Han C."/>
            <person name="Larimer F."/>
            <person name="Land M."/>
            <person name="Hauser L."/>
            <person name="Markowitz V."/>
            <person name="Cheng J.-F."/>
            <person name="Hugenholtz P."/>
            <person name="Woyke T."/>
            <person name="Wu D."/>
            <person name="Pukall R."/>
            <person name="Steenblock K."/>
            <person name="Schneider S."/>
            <person name="Klenk H.-P."/>
            <person name="Eisen J.A."/>
        </authorList>
    </citation>
    <scope>NUCLEOTIDE SEQUENCE [LARGE SCALE GENOMIC DNA]</scope>
    <source>
        <strain evidence="4">DSM 14684 / CIP 108061 / JCM 11494 / NBRC 100937 / ID131577</strain>
    </source>
</reference>
<dbReference type="HOGENOM" id="CLU_030130_3_1_11"/>
<dbReference type="KEGG" id="cwo:Cwoe_0991"/>
<dbReference type="Gene3D" id="3.60.110.10">
    <property type="entry name" value="Carbon-nitrogen hydrolase"/>
    <property type="match status" value="1"/>
</dbReference>
<dbReference type="InterPro" id="IPR036526">
    <property type="entry name" value="C-N_Hydrolase_sf"/>
</dbReference>
<keyword evidence="1" id="KW-0378">Hydrolase</keyword>
<dbReference type="PANTHER" id="PTHR43674">
    <property type="entry name" value="NITRILASE C965.09-RELATED"/>
    <property type="match status" value="1"/>
</dbReference>
<keyword evidence="3" id="KW-0449">Lipoprotein</keyword>
<dbReference type="Pfam" id="PF00795">
    <property type="entry name" value="CN_hydrolase"/>
    <property type="match status" value="1"/>
</dbReference>
<organism evidence="3 4">
    <name type="scientific">Conexibacter woesei (strain DSM 14684 / CCUG 47730 / CIP 108061 / JCM 11494 / NBRC 100937 / ID131577)</name>
    <dbReference type="NCBI Taxonomy" id="469383"/>
    <lineage>
        <taxon>Bacteria</taxon>
        <taxon>Bacillati</taxon>
        <taxon>Actinomycetota</taxon>
        <taxon>Thermoleophilia</taxon>
        <taxon>Solirubrobacterales</taxon>
        <taxon>Conexibacteraceae</taxon>
        <taxon>Conexibacter</taxon>
    </lineage>
</organism>
<dbReference type="InterPro" id="IPR003010">
    <property type="entry name" value="C-N_Hydrolase"/>
</dbReference>